<dbReference type="RefSeq" id="WP_015104121.1">
    <property type="nucleotide sequence ID" value="NC_019673.1"/>
</dbReference>
<sequence>MDEDELKSALRDAMVASSPPPPMSPAAAVAAGRSARRRRATGWGAAVAGLAVVAIAVGTVLVPQLSAGSGGAVIQAGGQSSDPRPQPTGSGGVTTTGRPSVPGSPTGTGAPTGTGEPSGATRTSWPDGQTDRTATSGPRADKSVRVLNDLGSALPPTFQAVDMQPIGDQWSGPMRSAQSQFVGYYDGDGQIWEYMATTPVMQSGSSAVGRLWIQVATKGTAKASDGSPCGAVAAAWPIEGPCSEVDAGGKRVGFVSARPGTESDLDELVVHQHDDGTLVFIGQAAEFRRAGYPALSAPVFTRDQLAALATDPKFHLD</sequence>
<dbReference type="PATRIC" id="fig|1179773.3.peg.6829"/>
<evidence type="ECO:0000313" key="4">
    <source>
        <dbReference type="Proteomes" id="UP000006281"/>
    </source>
</evidence>
<keyword evidence="2" id="KW-0472">Membrane</keyword>
<feature type="compositionally biased region" description="Basic and acidic residues" evidence="1">
    <location>
        <begin position="1"/>
        <end position="10"/>
    </location>
</feature>
<dbReference type="HOGENOM" id="CLU_1003934_0_0_11"/>
<dbReference type="OrthoDB" id="3821205at2"/>
<feature type="region of interest" description="Disordered" evidence="1">
    <location>
        <begin position="70"/>
        <end position="142"/>
    </location>
</feature>
<protein>
    <submittedName>
        <fullName evidence="3">Putative membrane protein</fullName>
    </submittedName>
</protein>
<dbReference type="STRING" id="1179773.BN6_67730"/>
<gene>
    <name evidence="3" type="ordered locus">BN6_67730</name>
</gene>
<keyword evidence="2" id="KW-0812">Transmembrane</keyword>
<feature type="transmembrane region" description="Helical" evidence="2">
    <location>
        <begin position="43"/>
        <end position="62"/>
    </location>
</feature>
<feature type="compositionally biased region" description="Low complexity" evidence="1">
    <location>
        <begin position="95"/>
        <end position="121"/>
    </location>
</feature>
<dbReference type="Proteomes" id="UP000006281">
    <property type="component" value="Chromosome"/>
</dbReference>
<evidence type="ECO:0000256" key="2">
    <source>
        <dbReference type="SAM" id="Phobius"/>
    </source>
</evidence>
<keyword evidence="4" id="KW-1185">Reference proteome</keyword>
<dbReference type="EMBL" id="HE804045">
    <property type="protein sequence ID" value="CCH34010.1"/>
    <property type="molecule type" value="Genomic_DNA"/>
</dbReference>
<dbReference type="BioCyc" id="SESP1179773:BN6_RS32660-MONOMER"/>
<proteinExistence type="predicted"/>
<feature type="compositionally biased region" description="Polar residues" evidence="1">
    <location>
        <begin position="122"/>
        <end position="136"/>
    </location>
</feature>
<accession>K0K1A0</accession>
<reference evidence="3 4" key="1">
    <citation type="journal article" date="2012" name="BMC Genomics">
        <title>Complete genome sequence of Saccharothrix espanaensis DSM 44229T and comparison to the other completely sequenced Pseudonocardiaceae.</title>
        <authorList>
            <person name="Strobel T."/>
            <person name="Al-Dilaimi A."/>
            <person name="Blom J."/>
            <person name="Gessner A."/>
            <person name="Kalinowski J."/>
            <person name="Luzhetska M."/>
            <person name="Puhler A."/>
            <person name="Szczepanowski R."/>
            <person name="Bechthold A."/>
            <person name="Ruckert C."/>
        </authorList>
    </citation>
    <scope>NUCLEOTIDE SEQUENCE [LARGE SCALE GENOMIC DNA]</scope>
    <source>
        <strain evidence="4">ATCC 51144 / DSM 44229 / JCM 9112 / NBRC 15066 / NRRL 15764</strain>
    </source>
</reference>
<keyword evidence="2" id="KW-1133">Transmembrane helix</keyword>
<dbReference type="eggNOG" id="ENOG5032T5A">
    <property type="taxonomic scope" value="Bacteria"/>
</dbReference>
<feature type="region of interest" description="Disordered" evidence="1">
    <location>
        <begin position="1"/>
        <end position="40"/>
    </location>
</feature>
<name>K0K1A0_SACES</name>
<dbReference type="KEGG" id="sesp:BN6_67730"/>
<dbReference type="AlphaFoldDB" id="K0K1A0"/>
<evidence type="ECO:0000313" key="3">
    <source>
        <dbReference type="EMBL" id="CCH34010.1"/>
    </source>
</evidence>
<evidence type="ECO:0000256" key="1">
    <source>
        <dbReference type="SAM" id="MobiDB-lite"/>
    </source>
</evidence>
<organism evidence="3 4">
    <name type="scientific">Saccharothrix espanaensis (strain ATCC 51144 / DSM 44229 / JCM 9112 / NBRC 15066 / NRRL 15764)</name>
    <dbReference type="NCBI Taxonomy" id="1179773"/>
    <lineage>
        <taxon>Bacteria</taxon>
        <taxon>Bacillati</taxon>
        <taxon>Actinomycetota</taxon>
        <taxon>Actinomycetes</taxon>
        <taxon>Pseudonocardiales</taxon>
        <taxon>Pseudonocardiaceae</taxon>
        <taxon>Saccharothrix</taxon>
    </lineage>
</organism>